<dbReference type="GO" id="GO:0004386">
    <property type="term" value="F:helicase activity"/>
    <property type="evidence" value="ECO:0007669"/>
    <property type="project" value="UniProtKB-KW"/>
</dbReference>
<evidence type="ECO:0000256" key="2">
    <source>
        <dbReference type="ARBA" id="ARBA00022801"/>
    </source>
</evidence>
<evidence type="ECO:0000313" key="7">
    <source>
        <dbReference type="Proteomes" id="UP000515211"/>
    </source>
</evidence>
<protein>
    <submittedName>
        <fullName evidence="8">DExH-box ATP-dependent RNA helicase DExH11-like</fullName>
    </submittedName>
</protein>
<reference evidence="8" key="2">
    <citation type="submission" date="2025-08" db="UniProtKB">
        <authorList>
            <consortium name="RefSeq"/>
        </authorList>
    </citation>
    <scope>IDENTIFICATION</scope>
    <source>
        <tissue evidence="8">Whole plant</tissue>
    </source>
</reference>
<keyword evidence="2" id="KW-0378">Hydrolase</keyword>
<dbReference type="PANTHER" id="PTHR12131:SF24">
    <property type="entry name" value="DEXH-BOX ATP-DEPENDENT RNA HELICASE DEXH11"/>
    <property type="match status" value="1"/>
</dbReference>
<name>A0A6P5N474_ARADU</name>
<dbReference type="Gene3D" id="1.10.3380.30">
    <property type="match status" value="1"/>
</dbReference>
<evidence type="ECO:0000256" key="3">
    <source>
        <dbReference type="ARBA" id="ARBA00022806"/>
    </source>
</evidence>
<reference evidence="7" key="1">
    <citation type="journal article" date="2016" name="Nat. Genet.">
        <title>The genome sequences of Arachis duranensis and Arachis ipaensis, the diploid ancestors of cultivated peanut.</title>
        <authorList>
            <person name="Bertioli D.J."/>
            <person name="Cannon S.B."/>
            <person name="Froenicke L."/>
            <person name="Huang G."/>
            <person name="Farmer A.D."/>
            <person name="Cannon E.K."/>
            <person name="Liu X."/>
            <person name="Gao D."/>
            <person name="Clevenger J."/>
            <person name="Dash S."/>
            <person name="Ren L."/>
            <person name="Moretzsohn M.C."/>
            <person name="Shirasawa K."/>
            <person name="Huang W."/>
            <person name="Vidigal B."/>
            <person name="Abernathy B."/>
            <person name="Chu Y."/>
            <person name="Niederhuth C.E."/>
            <person name="Umale P."/>
            <person name="Araujo A.C."/>
            <person name="Kozik A."/>
            <person name="Kim K.D."/>
            <person name="Burow M.D."/>
            <person name="Varshney R.K."/>
            <person name="Wang X."/>
            <person name="Zhang X."/>
            <person name="Barkley N."/>
            <person name="Guimaraes P.M."/>
            <person name="Isobe S."/>
            <person name="Guo B."/>
            <person name="Liao B."/>
            <person name="Stalker H.T."/>
            <person name="Schmitz R.J."/>
            <person name="Scheffler B.E."/>
            <person name="Leal-Bertioli S.C."/>
            <person name="Xun X."/>
            <person name="Jackson S.A."/>
            <person name="Michelmore R."/>
            <person name="Ozias-Akins P."/>
        </authorList>
    </citation>
    <scope>NUCLEOTIDE SEQUENCE [LARGE SCALE GENOMIC DNA]</scope>
    <source>
        <strain evidence="7">cv. V14167</strain>
    </source>
</reference>
<accession>A0A6P5N474</accession>
<dbReference type="GO" id="GO:0016787">
    <property type="term" value="F:hydrolase activity"/>
    <property type="evidence" value="ECO:0007669"/>
    <property type="project" value="UniProtKB-KW"/>
</dbReference>
<keyword evidence="7" id="KW-1185">Reference proteome</keyword>
<organism evidence="7 8">
    <name type="scientific">Arachis duranensis</name>
    <name type="common">Wild peanut</name>
    <dbReference type="NCBI Taxonomy" id="130453"/>
    <lineage>
        <taxon>Eukaryota</taxon>
        <taxon>Viridiplantae</taxon>
        <taxon>Streptophyta</taxon>
        <taxon>Embryophyta</taxon>
        <taxon>Tracheophyta</taxon>
        <taxon>Spermatophyta</taxon>
        <taxon>Magnoliopsida</taxon>
        <taxon>eudicotyledons</taxon>
        <taxon>Gunneridae</taxon>
        <taxon>Pentapetalae</taxon>
        <taxon>rosids</taxon>
        <taxon>fabids</taxon>
        <taxon>Fabales</taxon>
        <taxon>Fabaceae</taxon>
        <taxon>Papilionoideae</taxon>
        <taxon>50 kb inversion clade</taxon>
        <taxon>dalbergioids sensu lato</taxon>
        <taxon>Dalbergieae</taxon>
        <taxon>Pterocarpus clade</taxon>
        <taxon>Arachis</taxon>
    </lineage>
</organism>
<feature type="domain" description="ATP-dependent RNA helicase Ski2/MTR4 C-terminal" evidence="5">
    <location>
        <begin position="95"/>
        <end position="137"/>
    </location>
</feature>
<dbReference type="GO" id="GO:0070478">
    <property type="term" value="P:nuclear-transcribed mRNA catabolic process, 3'-5' exonucleolytic nonsense-mediated decay"/>
    <property type="evidence" value="ECO:0007669"/>
    <property type="project" value="TreeGrafter"/>
</dbReference>
<dbReference type="GeneID" id="110278009"/>
<feature type="domain" description="Exosome RNA helicase MTR4-like beta-barrel" evidence="6">
    <location>
        <begin position="11"/>
        <end position="69"/>
    </location>
</feature>
<dbReference type="Pfam" id="PF13234">
    <property type="entry name" value="MTR4_beta-barrel"/>
    <property type="match status" value="1"/>
</dbReference>
<evidence type="ECO:0000259" key="5">
    <source>
        <dbReference type="Pfam" id="PF08148"/>
    </source>
</evidence>
<dbReference type="InterPro" id="IPR025696">
    <property type="entry name" value="Beta-barrel_MTR4"/>
</dbReference>
<dbReference type="KEGG" id="adu:110278009"/>
<dbReference type="InterPro" id="IPR012961">
    <property type="entry name" value="Ski2/MTR4_C"/>
</dbReference>
<keyword evidence="4" id="KW-0067">ATP-binding</keyword>
<sequence length="150" mass="17460">MEYHFKFVSYLKLRDVVLVATYHKWTKLLEKMSQNQCHGCIKLEEHLKSAKEMKKHKKEVHALQFQISDDALQQMPDFQGQIDVRKEIGYIDKDLVVQMKGRVACGMNSGEELICTDYLFENQLNDDLEPEEAVALIVVQPQKSLVHPKQ</sequence>
<evidence type="ECO:0000259" key="6">
    <source>
        <dbReference type="Pfam" id="PF13234"/>
    </source>
</evidence>
<proteinExistence type="predicted"/>
<dbReference type="AlphaFoldDB" id="A0A6P5N474"/>
<dbReference type="GO" id="GO:0055087">
    <property type="term" value="C:Ski complex"/>
    <property type="evidence" value="ECO:0007669"/>
    <property type="project" value="TreeGrafter"/>
</dbReference>
<dbReference type="Pfam" id="PF08148">
    <property type="entry name" value="DSHCT"/>
    <property type="match status" value="1"/>
</dbReference>
<dbReference type="RefSeq" id="XP_020991454.1">
    <property type="nucleotide sequence ID" value="XM_021135795.2"/>
</dbReference>
<dbReference type="PANTHER" id="PTHR12131">
    <property type="entry name" value="ATP-DEPENDENT RNA AND DNA HELICASE"/>
    <property type="match status" value="1"/>
</dbReference>
<evidence type="ECO:0000313" key="8">
    <source>
        <dbReference type="RefSeq" id="XP_020991454.1"/>
    </source>
</evidence>
<keyword evidence="3" id="KW-0347">Helicase</keyword>
<dbReference type="InterPro" id="IPR050699">
    <property type="entry name" value="RNA-DNA_Helicase"/>
</dbReference>
<dbReference type="GO" id="GO:0005524">
    <property type="term" value="F:ATP binding"/>
    <property type="evidence" value="ECO:0007669"/>
    <property type="project" value="UniProtKB-KW"/>
</dbReference>
<evidence type="ECO:0000256" key="4">
    <source>
        <dbReference type="ARBA" id="ARBA00022840"/>
    </source>
</evidence>
<dbReference type="Proteomes" id="UP000515211">
    <property type="component" value="Chromosome 1"/>
</dbReference>
<gene>
    <name evidence="8" type="primary">LOC110278009</name>
</gene>
<evidence type="ECO:0000256" key="1">
    <source>
        <dbReference type="ARBA" id="ARBA00022741"/>
    </source>
</evidence>
<keyword evidence="1" id="KW-0547">Nucleotide-binding</keyword>